<organism evidence="5 6">
    <name type="scientific">Megalodesulfovibrio gigas (strain ATCC 19364 / DSM 1382 / NCIMB 9332 / VKM B-1759)</name>
    <name type="common">Desulfovibrio gigas</name>
    <dbReference type="NCBI Taxonomy" id="1121448"/>
    <lineage>
        <taxon>Bacteria</taxon>
        <taxon>Pseudomonadati</taxon>
        <taxon>Thermodesulfobacteriota</taxon>
        <taxon>Desulfovibrionia</taxon>
        <taxon>Desulfovibrionales</taxon>
        <taxon>Desulfovibrionaceae</taxon>
        <taxon>Megalodesulfovibrio</taxon>
    </lineage>
</organism>
<evidence type="ECO:0000313" key="6">
    <source>
        <dbReference type="Proteomes" id="UP000016587"/>
    </source>
</evidence>
<dbReference type="InterPro" id="IPR039422">
    <property type="entry name" value="MarR/SlyA-like"/>
</dbReference>
<sequence>MILKELPSYQHLLKKSAQYPEMDLEVTEAYLHVLRTGCTLHRCAERRLARNGLSYGRFLVMALLSQEEYLPVCRLAELSSVSYPTISALLSGMVRDGLVERVQDEQDRRVVRIALTAAGRAMLDEIMPGMFRHQAAVLAGLTREELATLVALLSKVRLDANECTEEF</sequence>
<dbReference type="GO" id="GO:0006950">
    <property type="term" value="P:response to stress"/>
    <property type="evidence" value="ECO:0007669"/>
    <property type="project" value="TreeGrafter"/>
</dbReference>
<dbReference type="InterPro" id="IPR036388">
    <property type="entry name" value="WH-like_DNA-bd_sf"/>
</dbReference>
<dbReference type="HOGENOM" id="CLU_083287_27_3_7"/>
<dbReference type="PANTHER" id="PTHR33164:SF43">
    <property type="entry name" value="HTH-TYPE TRANSCRIPTIONAL REPRESSOR YETL"/>
    <property type="match status" value="1"/>
</dbReference>
<dbReference type="PATRIC" id="fig|1121448.10.peg.2666"/>
<dbReference type="Gene3D" id="1.10.10.10">
    <property type="entry name" value="Winged helix-like DNA-binding domain superfamily/Winged helix DNA-binding domain"/>
    <property type="match status" value="1"/>
</dbReference>
<evidence type="ECO:0000256" key="3">
    <source>
        <dbReference type="ARBA" id="ARBA00023163"/>
    </source>
</evidence>
<dbReference type="Proteomes" id="UP000016587">
    <property type="component" value="Chromosome"/>
</dbReference>
<dbReference type="InterPro" id="IPR023187">
    <property type="entry name" value="Tscrpt_reg_MarR-type_CS"/>
</dbReference>
<dbReference type="PRINTS" id="PR00598">
    <property type="entry name" value="HTHMARR"/>
</dbReference>
<dbReference type="EMBL" id="CP006585">
    <property type="protein sequence ID" value="AGW14440.1"/>
    <property type="molecule type" value="Genomic_DNA"/>
</dbReference>
<dbReference type="AlphaFoldDB" id="T2GCY3"/>
<reference evidence="6" key="2">
    <citation type="submission" date="2013-07" db="EMBL/GenBank/DDBJ databases">
        <authorList>
            <person name="Morais-Silva F.O."/>
            <person name="Rezende A.M."/>
            <person name="Pimentel C."/>
            <person name="Resende D.M."/>
            <person name="Santos C.I."/>
            <person name="Clemente C."/>
            <person name="de Oliveira L.M."/>
            <person name="da Silva S.M."/>
            <person name="Costa D.A."/>
            <person name="Varela-Raposo A."/>
            <person name="Horacio E.C.A."/>
            <person name="Matos M."/>
            <person name="Flores O."/>
            <person name="Ruiz J.C."/>
            <person name="Rodrigues-Pousada C."/>
        </authorList>
    </citation>
    <scope>NUCLEOTIDE SEQUENCE [LARGE SCALE GENOMIC DNA]</scope>
    <source>
        <strain evidence="6">ATCC 19364 / DSM 1382 / NCIMB 9332 / VKM B-1759</strain>
    </source>
</reference>
<evidence type="ECO:0000256" key="1">
    <source>
        <dbReference type="ARBA" id="ARBA00023015"/>
    </source>
</evidence>
<dbReference type="KEGG" id="dgg:DGI_2709"/>
<name>T2GCY3_MEGG1</name>
<keyword evidence="6" id="KW-1185">Reference proteome</keyword>
<dbReference type="GO" id="GO:0003677">
    <property type="term" value="F:DNA binding"/>
    <property type="evidence" value="ECO:0007669"/>
    <property type="project" value="UniProtKB-KW"/>
</dbReference>
<keyword evidence="2" id="KW-0238">DNA-binding</keyword>
<dbReference type="SMART" id="SM00347">
    <property type="entry name" value="HTH_MARR"/>
    <property type="match status" value="1"/>
</dbReference>
<dbReference type="InterPro" id="IPR000835">
    <property type="entry name" value="HTH_MarR-typ"/>
</dbReference>
<dbReference type="OrthoDB" id="5432259at2"/>
<feature type="domain" description="HTH marR-type" evidence="4">
    <location>
        <begin position="26"/>
        <end position="158"/>
    </location>
</feature>
<dbReference type="InterPro" id="IPR036390">
    <property type="entry name" value="WH_DNA-bd_sf"/>
</dbReference>
<reference evidence="5 6" key="1">
    <citation type="journal article" date="2013" name="J. Bacteriol.">
        <title>Roles of HynAB and Ech, the only two hydrogenases found in the model sulfate reducer Desulfovibrio gigas.</title>
        <authorList>
            <person name="Morais-Silva F.O."/>
            <person name="Santos C.I."/>
            <person name="Rodrigues R."/>
            <person name="Pereira I.A."/>
            <person name="Rodrigues-Pousada C."/>
        </authorList>
    </citation>
    <scope>NUCLEOTIDE SEQUENCE [LARGE SCALE GENOMIC DNA]</scope>
    <source>
        <strain evidence="6">ATCC 19364 / DSM 1382 / NCIMB 9332 / VKM B-1759</strain>
    </source>
</reference>
<dbReference type="PROSITE" id="PS50995">
    <property type="entry name" value="HTH_MARR_2"/>
    <property type="match status" value="1"/>
</dbReference>
<dbReference type="STRING" id="1121448.DGI_2709"/>
<dbReference type="SUPFAM" id="SSF46785">
    <property type="entry name" value="Winged helix' DNA-binding domain"/>
    <property type="match status" value="1"/>
</dbReference>
<proteinExistence type="predicted"/>
<dbReference type="Pfam" id="PF01047">
    <property type="entry name" value="MarR"/>
    <property type="match status" value="1"/>
</dbReference>
<evidence type="ECO:0000313" key="5">
    <source>
        <dbReference type="EMBL" id="AGW14440.1"/>
    </source>
</evidence>
<keyword evidence="1" id="KW-0805">Transcription regulation</keyword>
<dbReference type="PROSITE" id="PS01117">
    <property type="entry name" value="HTH_MARR_1"/>
    <property type="match status" value="1"/>
</dbReference>
<dbReference type="PANTHER" id="PTHR33164">
    <property type="entry name" value="TRANSCRIPTIONAL REGULATOR, MARR FAMILY"/>
    <property type="match status" value="1"/>
</dbReference>
<accession>T2GCY3</accession>
<gene>
    <name evidence="5" type="ORF">DGI_2709</name>
</gene>
<keyword evidence="3" id="KW-0804">Transcription</keyword>
<dbReference type="GO" id="GO:0003700">
    <property type="term" value="F:DNA-binding transcription factor activity"/>
    <property type="evidence" value="ECO:0007669"/>
    <property type="project" value="InterPro"/>
</dbReference>
<protein>
    <submittedName>
        <fullName evidence="5">Putative MarR family transcriptional regulator</fullName>
    </submittedName>
</protein>
<dbReference type="RefSeq" id="WP_021761458.1">
    <property type="nucleotide sequence ID" value="NC_022444.1"/>
</dbReference>
<evidence type="ECO:0000256" key="2">
    <source>
        <dbReference type="ARBA" id="ARBA00023125"/>
    </source>
</evidence>
<evidence type="ECO:0000259" key="4">
    <source>
        <dbReference type="PROSITE" id="PS50995"/>
    </source>
</evidence>
<dbReference type="eggNOG" id="COG1846">
    <property type="taxonomic scope" value="Bacteria"/>
</dbReference>